<evidence type="ECO:0000256" key="1">
    <source>
        <dbReference type="SAM" id="MobiDB-lite"/>
    </source>
</evidence>
<reference evidence="3" key="1">
    <citation type="journal article" date="2015" name="Nature">
        <title>Complex archaea that bridge the gap between prokaryotes and eukaryotes.</title>
        <authorList>
            <person name="Spang A."/>
            <person name="Saw J.H."/>
            <person name="Jorgensen S.L."/>
            <person name="Zaremba-Niedzwiedzka K."/>
            <person name="Martijn J."/>
            <person name="Lind A.E."/>
            <person name="van Eijk R."/>
            <person name="Schleper C."/>
            <person name="Guy L."/>
            <person name="Ettema T.J."/>
        </authorList>
    </citation>
    <scope>NUCLEOTIDE SEQUENCE</scope>
</reference>
<sequence>MIFHDSVFDGHHMMHWDMGHWIPMIFVWGAVLLIISVLLYFVIQSAFSSKSKDQVNIPMPKSKKDEREAYDVPQNEKTNEKSNFCHSCGIKLDTNRGSEYCPNCGVKFS</sequence>
<organism evidence="3">
    <name type="scientific">marine sediment metagenome</name>
    <dbReference type="NCBI Taxonomy" id="412755"/>
    <lineage>
        <taxon>unclassified sequences</taxon>
        <taxon>metagenomes</taxon>
        <taxon>ecological metagenomes</taxon>
    </lineage>
</organism>
<protein>
    <submittedName>
        <fullName evidence="3">Uncharacterized protein</fullName>
    </submittedName>
</protein>
<feature type="region of interest" description="Disordered" evidence="1">
    <location>
        <begin position="50"/>
        <end position="75"/>
    </location>
</feature>
<evidence type="ECO:0000256" key="2">
    <source>
        <dbReference type="SAM" id="Phobius"/>
    </source>
</evidence>
<dbReference type="EMBL" id="LAZR01000862">
    <property type="protein sequence ID" value="KKN56000.1"/>
    <property type="molecule type" value="Genomic_DNA"/>
</dbReference>
<comment type="caution">
    <text evidence="3">The sequence shown here is derived from an EMBL/GenBank/DDBJ whole genome shotgun (WGS) entry which is preliminary data.</text>
</comment>
<gene>
    <name evidence="3" type="ORF">LCGC14_0576390</name>
</gene>
<accession>A0A0F9RHM6</accession>
<dbReference type="AlphaFoldDB" id="A0A0F9RHM6"/>
<keyword evidence="2" id="KW-0812">Transmembrane</keyword>
<name>A0A0F9RHM6_9ZZZZ</name>
<proteinExistence type="predicted"/>
<feature type="transmembrane region" description="Helical" evidence="2">
    <location>
        <begin position="20"/>
        <end position="43"/>
    </location>
</feature>
<keyword evidence="2" id="KW-0472">Membrane</keyword>
<keyword evidence="2" id="KW-1133">Transmembrane helix</keyword>
<evidence type="ECO:0000313" key="3">
    <source>
        <dbReference type="EMBL" id="KKN56000.1"/>
    </source>
</evidence>